<keyword evidence="2" id="KW-0813">Transport</keyword>
<keyword evidence="7" id="KW-0915">Sodium</keyword>
<keyword evidence="4" id="KW-1003">Cell membrane</keyword>
<dbReference type="EMBL" id="FPHL01000054">
    <property type="protein sequence ID" value="SFV68737.1"/>
    <property type="molecule type" value="Genomic_DNA"/>
</dbReference>
<evidence type="ECO:0000256" key="6">
    <source>
        <dbReference type="ARBA" id="ARBA00022989"/>
    </source>
</evidence>
<feature type="transmembrane region" description="Helical" evidence="12">
    <location>
        <begin position="115"/>
        <end position="136"/>
    </location>
</feature>
<protein>
    <submittedName>
        <fullName evidence="14">Na+/H+ antiporter</fullName>
    </submittedName>
</protein>
<accession>A0A1W1CSQ8</accession>
<evidence type="ECO:0000256" key="7">
    <source>
        <dbReference type="ARBA" id="ARBA00023053"/>
    </source>
</evidence>
<evidence type="ECO:0000256" key="1">
    <source>
        <dbReference type="ARBA" id="ARBA00004651"/>
    </source>
</evidence>
<dbReference type="InterPro" id="IPR018422">
    <property type="entry name" value="Cation/H_exchanger_CPA1"/>
</dbReference>
<feature type="transmembrane region" description="Helical" evidence="12">
    <location>
        <begin position="80"/>
        <end position="103"/>
    </location>
</feature>
<dbReference type="InterPro" id="IPR006153">
    <property type="entry name" value="Cation/H_exchanger_TM"/>
</dbReference>
<keyword evidence="10" id="KW-0739">Sodium transport</keyword>
<feature type="transmembrane region" description="Helical" evidence="12">
    <location>
        <begin position="28"/>
        <end position="48"/>
    </location>
</feature>
<evidence type="ECO:0000259" key="13">
    <source>
        <dbReference type="Pfam" id="PF00999"/>
    </source>
</evidence>
<dbReference type="PANTHER" id="PTHR10110">
    <property type="entry name" value="SODIUM/HYDROGEN EXCHANGER"/>
    <property type="match status" value="1"/>
</dbReference>
<evidence type="ECO:0000256" key="9">
    <source>
        <dbReference type="ARBA" id="ARBA00023136"/>
    </source>
</evidence>
<evidence type="ECO:0000256" key="10">
    <source>
        <dbReference type="ARBA" id="ARBA00023201"/>
    </source>
</evidence>
<evidence type="ECO:0000256" key="4">
    <source>
        <dbReference type="ARBA" id="ARBA00022475"/>
    </source>
</evidence>
<evidence type="ECO:0000256" key="3">
    <source>
        <dbReference type="ARBA" id="ARBA00022449"/>
    </source>
</evidence>
<keyword evidence="5 12" id="KW-0812">Transmembrane</keyword>
<dbReference type="Gene3D" id="6.10.140.1330">
    <property type="match status" value="1"/>
</dbReference>
<feature type="transmembrane region" description="Helical" evidence="12">
    <location>
        <begin position="157"/>
        <end position="176"/>
    </location>
</feature>
<dbReference type="Pfam" id="PF00999">
    <property type="entry name" value="Na_H_Exchanger"/>
    <property type="match status" value="1"/>
</dbReference>
<feature type="transmembrane region" description="Helical" evidence="12">
    <location>
        <begin position="272"/>
        <end position="294"/>
    </location>
</feature>
<dbReference type="GO" id="GO:0051453">
    <property type="term" value="P:regulation of intracellular pH"/>
    <property type="evidence" value="ECO:0007669"/>
    <property type="project" value="TreeGrafter"/>
</dbReference>
<dbReference type="AlphaFoldDB" id="A0A1W1CSQ8"/>
<feature type="transmembrane region" description="Helical" evidence="12">
    <location>
        <begin position="6"/>
        <end position="21"/>
    </location>
</feature>
<sequence>MGNESVVLILFVIASAVAVLAKRIHLPYTIALMAVGLALGAAHLLHAPKISREMLYAIFLPGLIFEAAIHLRTSDMAKDFWLIAVFVIPGVIISTVVTAAVLVPASVWFAGIDAFTWPLAILFGAAVAATDPVSVISIFKELGAPRRLRLLIESESLLNDGTSIVVFVLAMQFLHGDLGTPQQALVDFFRIVGFGLLVGVMVGLLAAMLMRHLDDAMVTITVTTVAAYGSFLIADKLGVSGVMSTVATGLICGNKGFQGVLFPSIRITTEAFWEYIAFALNSLIFLLMGFAINLKMLWELWPVVLIAYVSVLLARLIVVSSTWAVFYPTRLHFPFRWSLAMEWGGLRGALSMVLALSLPDSMAMKEVIVTLVFGVVLLSIFVQGLTMTPLLKMLGIISKRTQVFGYEELKARISLLEDALDDLDRAEKRRMLSKSSAENLKEEYQKQLDEAKADLDTLDIDRAVLVEEETMRFRRREIMAQKANLLELYQNGALNPDAYHHLKSDLDTRLLELENMGA</sequence>
<evidence type="ECO:0000256" key="5">
    <source>
        <dbReference type="ARBA" id="ARBA00022692"/>
    </source>
</evidence>
<feature type="transmembrane region" description="Helical" evidence="12">
    <location>
        <begin position="54"/>
        <end position="73"/>
    </location>
</feature>
<feature type="domain" description="Cation/H+ exchanger transmembrane" evidence="13">
    <location>
        <begin position="13"/>
        <end position="392"/>
    </location>
</feature>
<feature type="transmembrane region" description="Helical" evidence="12">
    <location>
        <begin position="188"/>
        <end position="209"/>
    </location>
</feature>
<dbReference type="GO" id="GO:0015385">
    <property type="term" value="F:sodium:proton antiporter activity"/>
    <property type="evidence" value="ECO:0007669"/>
    <property type="project" value="InterPro"/>
</dbReference>
<keyword evidence="9 12" id="KW-0472">Membrane</keyword>
<feature type="transmembrane region" description="Helical" evidence="12">
    <location>
        <begin position="216"/>
        <end position="234"/>
    </location>
</feature>
<evidence type="ECO:0000256" key="2">
    <source>
        <dbReference type="ARBA" id="ARBA00022448"/>
    </source>
</evidence>
<name>A0A1W1CSQ8_9ZZZZ</name>
<dbReference type="GO" id="GO:0005886">
    <property type="term" value="C:plasma membrane"/>
    <property type="evidence" value="ECO:0007669"/>
    <property type="project" value="UniProtKB-SubCell"/>
</dbReference>
<reference evidence="14" key="1">
    <citation type="submission" date="2016-10" db="EMBL/GenBank/DDBJ databases">
        <authorList>
            <person name="de Groot N.N."/>
        </authorList>
    </citation>
    <scope>NUCLEOTIDE SEQUENCE</scope>
</reference>
<organism evidence="14">
    <name type="scientific">hydrothermal vent metagenome</name>
    <dbReference type="NCBI Taxonomy" id="652676"/>
    <lineage>
        <taxon>unclassified sequences</taxon>
        <taxon>metagenomes</taxon>
        <taxon>ecological metagenomes</taxon>
    </lineage>
</organism>
<feature type="transmembrane region" description="Helical" evidence="12">
    <location>
        <begin position="368"/>
        <end position="391"/>
    </location>
</feature>
<feature type="transmembrane region" description="Helical" evidence="12">
    <location>
        <begin position="300"/>
        <end position="327"/>
    </location>
</feature>
<keyword evidence="11" id="KW-0175">Coiled coil</keyword>
<feature type="transmembrane region" description="Helical" evidence="12">
    <location>
        <begin position="339"/>
        <end position="356"/>
    </location>
</feature>
<keyword evidence="6 12" id="KW-1133">Transmembrane helix</keyword>
<evidence type="ECO:0000313" key="14">
    <source>
        <dbReference type="EMBL" id="SFV68737.1"/>
    </source>
</evidence>
<dbReference type="PANTHER" id="PTHR10110:SF195">
    <property type="entry name" value="NA(+)_H(+) ANTIPORTER NHAS2"/>
    <property type="match status" value="1"/>
</dbReference>
<dbReference type="GO" id="GO:0098719">
    <property type="term" value="P:sodium ion import across plasma membrane"/>
    <property type="evidence" value="ECO:0007669"/>
    <property type="project" value="TreeGrafter"/>
</dbReference>
<feature type="coiled-coil region" evidence="11">
    <location>
        <begin position="406"/>
        <end position="468"/>
    </location>
</feature>
<evidence type="ECO:0000256" key="8">
    <source>
        <dbReference type="ARBA" id="ARBA00023065"/>
    </source>
</evidence>
<evidence type="ECO:0000256" key="11">
    <source>
        <dbReference type="SAM" id="Coils"/>
    </source>
</evidence>
<keyword evidence="8" id="KW-0406">Ion transport</keyword>
<evidence type="ECO:0000256" key="12">
    <source>
        <dbReference type="SAM" id="Phobius"/>
    </source>
</evidence>
<dbReference type="GO" id="GO:0015386">
    <property type="term" value="F:potassium:proton antiporter activity"/>
    <property type="evidence" value="ECO:0007669"/>
    <property type="project" value="TreeGrafter"/>
</dbReference>
<proteinExistence type="predicted"/>
<keyword evidence="3" id="KW-0050">Antiport</keyword>
<comment type="subcellular location">
    <subcellularLocation>
        <location evidence="1">Cell membrane</location>
        <topology evidence="1">Multi-pass membrane protein</topology>
    </subcellularLocation>
</comment>
<gene>
    <name evidence="14" type="ORF">MNB_SV-10-1074</name>
</gene>